<reference evidence="1" key="1">
    <citation type="journal article" date="2015" name="Nature">
        <title>Complex archaea that bridge the gap between prokaryotes and eukaryotes.</title>
        <authorList>
            <person name="Spang A."/>
            <person name="Saw J.H."/>
            <person name="Jorgensen S.L."/>
            <person name="Zaremba-Niedzwiedzka K."/>
            <person name="Martijn J."/>
            <person name="Lind A.E."/>
            <person name="van Eijk R."/>
            <person name="Schleper C."/>
            <person name="Guy L."/>
            <person name="Ettema T.J."/>
        </authorList>
    </citation>
    <scope>NUCLEOTIDE SEQUENCE</scope>
</reference>
<evidence type="ECO:0000313" key="1">
    <source>
        <dbReference type="EMBL" id="KKL70218.1"/>
    </source>
</evidence>
<gene>
    <name evidence="1" type="ORF">LCGC14_2107070</name>
</gene>
<proteinExistence type="predicted"/>
<protein>
    <submittedName>
        <fullName evidence="1">Uncharacterized protein</fullName>
    </submittedName>
</protein>
<organism evidence="1">
    <name type="scientific">marine sediment metagenome</name>
    <dbReference type="NCBI Taxonomy" id="412755"/>
    <lineage>
        <taxon>unclassified sequences</taxon>
        <taxon>metagenomes</taxon>
        <taxon>ecological metagenomes</taxon>
    </lineage>
</organism>
<accession>A0A0F9E837</accession>
<name>A0A0F9E837_9ZZZZ</name>
<dbReference type="EMBL" id="LAZR01025964">
    <property type="protein sequence ID" value="KKL70218.1"/>
    <property type="molecule type" value="Genomic_DNA"/>
</dbReference>
<feature type="non-terminal residue" evidence="1">
    <location>
        <position position="1"/>
    </location>
</feature>
<sequence length="39" mass="4747">RDYSIHELKTYKRWYPNDESALRAMRAIAPLTHWKKITS</sequence>
<comment type="caution">
    <text evidence="1">The sequence shown here is derived from an EMBL/GenBank/DDBJ whole genome shotgun (WGS) entry which is preliminary data.</text>
</comment>
<dbReference type="AlphaFoldDB" id="A0A0F9E837"/>